<proteinExistence type="inferred from homology"/>
<dbReference type="PANTHER" id="PTHR43639:SF1">
    <property type="entry name" value="SHORT-CHAIN DEHYDROGENASE_REDUCTASE FAMILY PROTEIN"/>
    <property type="match status" value="1"/>
</dbReference>
<dbReference type="NCBIfam" id="NF006598">
    <property type="entry name" value="PRK09135.1"/>
    <property type="match status" value="1"/>
</dbReference>
<gene>
    <name evidence="3" type="primary">fabG_4</name>
    <name evidence="3" type="ORF">Thiowin_03694</name>
</gene>
<evidence type="ECO:0000256" key="1">
    <source>
        <dbReference type="ARBA" id="ARBA00006484"/>
    </source>
</evidence>
<dbReference type="Proteomes" id="UP001432180">
    <property type="component" value="Chromosome"/>
</dbReference>
<name>A0ABZ0SE80_9GAMM</name>
<dbReference type="Pfam" id="PF13561">
    <property type="entry name" value="adh_short_C2"/>
    <property type="match status" value="1"/>
</dbReference>
<dbReference type="PANTHER" id="PTHR43639">
    <property type="entry name" value="OXIDOREDUCTASE, SHORT-CHAIN DEHYDROGENASE/REDUCTASE FAMILY (AFU_ORTHOLOGUE AFUA_5G02870)"/>
    <property type="match status" value="1"/>
</dbReference>
<dbReference type="GO" id="GO:0004316">
    <property type="term" value="F:3-oxoacyl-[acyl-carrier-protein] reductase (NADPH) activity"/>
    <property type="evidence" value="ECO:0007669"/>
    <property type="project" value="UniProtKB-EC"/>
</dbReference>
<reference evidence="3 4" key="1">
    <citation type="journal article" date="2023" name="Microorganisms">
        <title>Thiorhodovibrio frisius and Trv. litoralis spp. nov., Two Novel Members from a Clade of Fastidious Purple Sulfur Bacteria That Exhibit Unique Red-Shifted Light-Harvesting Capabilities.</title>
        <authorList>
            <person name="Methner A."/>
            <person name="Kuzyk S.B."/>
            <person name="Petersen J."/>
            <person name="Bauer S."/>
            <person name="Brinkmann H."/>
            <person name="Sichau K."/>
            <person name="Wanner G."/>
            <person name="Wolf J."/>
            <person name="Neumann-Schaal M."/>
            <person name="Henke P."/>
            <person name="Tank M."/>
            <person name="Sproer C."/>
            <person name="Bunk B."/>
            <person name="Overmann J."/>
        </authorList>
    </citation>
    <scope>NUCLEOTIDE SEQUENCE [LARGE SCALE GENOMIC DNA]</scope>
    <source>
        <strain evidence="3 4">DSM 6702</strain>
    </source>
</reference>
<dbReference type="SUPFAM" id="SSF51735">
    <property type="entry name" value="NAD(P)-binding Rossmann-fold domains"/>
    <property type="match status" value="1"/>
</dbReference>
<keyword evidence="2 3" id="KW-0560">Oxidoreductase</keyword>
<dbReference type="PRINTS" id="PR00080">
    <property type="entry name" value="SDRFAMILY"/>
</dbReference>
<protein>
    <submittedName>
        <fullName evidence="3">3-oxoacyl-[acyl-carrier-protein] reductase FabG</fullName>
        <ecNumber evidence="3">1.1.1.100</ecNumber>
    </submittedName>
</protein>
<evidence type="ECO:0000313" key="4">
    <source>
        <dbReference type="Proteomes" id="UP001432180"/>
    </source>
</evidence>
<comment type="similarity">
    <text evidence="1">Belongs to the short-chain dehydrogenases/reductases (SDR) family.</text>
</comment>
<keyword evidence="4" id="KW-1185">Reference proteome</keyword>
<organism evidence="3 4">
    <name type="scientific">Thiorhodovibrio winogradskyi</name>
    <dbReference type="NCBI Taxonomy" id="77007"/>
    <lineage>
        <taxon>Bacteria</taxon>
        <taxon>Pseudomonadati</taxon>
        <taxon>Pseudomonadota</taxon>
        <taxon>Gammaproteobacteria</taxon>
        <taxon>Chromatiales</taxon>
        <taxon>Chromatiaceae</taxon>
        <taxon>Thiorhodovibrio</taxon>
    </lineage>
</organism>
<dbReference type="InterPro" id="IPR036291">
    <property type="entry name" value="NAD(P)-bd_dom_sf"/>
</dbReference>
<dbReference type="InterPro" id="IPR002347">
    <property type="entry name" value="SDR_fam"/>
</dbReference>
<dbReference type="Gene3D" id="3.40.50.720">
    <property type="entry name" value="NAD(P)-binding Rossmann-like Domain"/>
    <property type="match status" value="1"/>
</dbReference>
<dbReference type="PRINTS" id="PR00081">
    <property type="entry name" value="GDHRDH"/>
</dbReference>
<accession>A0ABZ0SE80</accession>
<dbReference type="EC" id="1.1.1.100" evidence="3"/>
<evidence type="ECO:0000313" key="3">
    <source>
        <dbReference type="EMBL" id="WPL18614.1"/>
    </source>
</evidence>
<dbReference type="EMBL" id="CP121472">
    <property type="protein sequence ID" value="WPL18614.1"/>
    <property type="molecule type" value="Genomic_DNA"/>
</dbReference>
<dbReference type="RefSeq" id="WP_328984366.1">
    <property type="nucleotide sequence ID" value="NZ_CP121472.1"/>
</dbReference>
<sequence length="260" mass="27654">MTETLHPSPPTSAALSLAGKVALITGAAARIGAEIARALHAEGCDLLLHYRHSAKPAAALQAELQAARADSVQLIACDLNAENAIAQLEQATRAFRQRLDILVNNASSFYPSPLAQVTPSLWDDLMGSNLRAPFFLTQALAPLLTASGGCVVNLVDIHAERPLKTYPVYSIAKAGNAMMVKALARELGPAVRVNGIAPGAILWPEQGMDDTTKEQILQRTALQRPGSPRDIARTLLFLVRDAPYITGQILAVDGGRGLQQ</sequence>
<evidence type="ECO:0000256" key="2">
    <source>
        <dbReference type="ARBA" id="ARBA00023002"/>
    </source>
</evidence>